<organism evidence="1 2">
    <name type="scientific">Roridomyces roridus</name>
    <dbReference type="NCBI Taxonomy" id="1738132"/>
    <lineage>
        <taxon>Eukaryota</taxon>
        <taxon>Fungi</taxon>
        <taxon>Dikarya</taxon>
        <taxon>Basidiomycota</taxon>
        <taxon>Agaricomycotina</taxon>
        <taxon>Agaricomycetes</taxon>
        <taxon>Agaricomycetidae</taxon>
        <taxon>Agaricales</taxon>
        <taxon>Marasmiineae</taxon>
        <taxon>Mycenaceae</taxon>
        <taxon>Roridomyces</taxon>
    </lineage>
</organism>
<comment type="caution">
    <text evidence="1">The sequence shown here is derived from an EMBL/GenBank/DDBJ whole genome shotgun (WGS) entry which is preliminary data.</text>
</comment>
<gene>
    <name evidence="1" type="ORF">FB45DRAFT_27437</name>
</gene>
<reference evidence="1" key="1">
    <citation type="submission" date="2023-03" db="EMBL/GenBank/DDBJ databases">
        <title>Massive genome expansion in bonnet fungi (Mycena s.s.) driven by repeated elements and novel gene families across ecological guilds.</title>
        <authorList>
            <consortium name="Lawrence Berkeley National Laboratory"/>
            <person name="Harder C.B."/>
            <person name="Miyauchi S."/>
            <person name="Viragh M."/>
            <person name="Kuo A."/>
            <person name="Thoen E."/>
            <person name="Andreopoulos B."/>
            <person name="Lu D."/>
            <person name="Skrede I."/>
            <person name="Drula E."/>
            <person name="Henrissat B."/>
            <person name="Morin E."/>
            <person name="Kohler A."/>
            <person name="Barry K."/>
            <person name="LaButti K."/>
            <person name="Morin E."/>
            <person name="Salamov A."/>
            <person name="Lipzen A."/>
            <person name="Mereny Z."/>
            <person name="Hegedus B."/>
            <person name="Baldrian P."/>
            <person name="Stursova M."/>
            <person name="Weitz H."/>
            <person name="Taylor A."/>
            <person name="Grigoriev I.V."/>
            <person name="Nagy L.G."/>
            <person name="Martin F."/>
            <person name="Kauserud H."/>
        </authorList>
    </citation>
    <scope>NUCLEOTIDE SEQUENCE</scope>
    <source>
        <strain evidence="1">9284</strain>
    </source>
</reference>
<name>A0AAD7CK65_9AGAR</name>
<sequence>MADATSDSKVSREIDRVRVIQIDAEIQALEEKIRLLSMERLPHQQRLDALRYPVLTLPNEIVSEIFVQFLPPYPLCPPHAGLFSPTTLTQICRKWRWIAETTPRLWRAISLPRPSMRGHADGEQVHALESWVRRSARCPLSIQMSSGPLLAWQWSRNIGGLLLHRDRWEHLELDFLGHSYRSLDLAKLIGAPMPLLRTLSLKAPQDITADPVVFRDVPLLRSVTANNLTCPADFLPWAQLTSLTLCRATTFLRILSETVNLRELELIVPCAGVRLDDIKLPHLETLLVAHSYYHIPSDPVTRYLDALTLPKLHTLQIPEVFLGAEPIEALTSFISKSGCKLQKVVILENGSLSEESYREAFPMISVFSCFDYIDEKSHSDLGSW</sequence>
<accession>A0AAD7CK65</accession>
<proteinExistence type="predicted"/>
<evidence type="ECO:0008006" key="3">
    <source>
        <dbReference type="Google" id="ProtNLM"/>
    </source>
</evidence>
<evidence type="ECO:0000313" key="1">
    <source>
        <dbReference type="EMBL" id="KAJ7650900.1"/>
    </source>
</evidence>
<keyword evidence="2" id="KW-1185">Reference proteome</keyword>
<dbReference type="Proteomes" id="UP001221142">
    <property type="component" value="Unassembled WGS sequence"/>
</dbReference>
<dbReference type="SUPFAM" id="SSF52047">
    <property type="entry name" value="RNI-like"/>
    <property type="match status" value="1"/>
</dbReference>
<dbReference type="EMBL" id="JARKIF010000001">
    <property type="protein sequence ID" value="KAJ7650900.1"/>
    <property type="molecule type" value="Genomic_DNA"/>
</dbReference>
<protein>
    <recommendedName>
        <fullName evidence="3">F-box domain-containing protein</fullName>
    </recommendedName>
</protein>
<dbReference type="Gene3D" id="1.20.1280.50">
    <property type="match status" value="1"/>
</dbReference>
<evidence type="ECO:0000313" key="2">
    <source>
        <dbReference type="Proteomes" id="UP001221142"/>
    </source>
</evidence>
<dbReference type="AlphaFoldDB" id="A0AAD7CK65"/>